<dbReference type="Proteomes" id="UP000317371">
    <property type="component" value="Unassembled WGS sequence"/>
</dbReference>
<name>A0A540VHG9_9CHLR</name>
<dbReference type="AlphaFoldDB" id="A0A540VHG9"/>
<dbReference type="PANTHER" id="PTHR40616:SF1">
    <property type="entry name" value="LINALOOL DEHYDRATASE_ISOMERASE DOMAIN-CONTAINING PROTEIN"/>
    <property type="match status" value="1"/>
</dbReference>
<accession>A0A540VHG9</accession>
<keyword evidence="2" id="KW-1185">Reference proteome</keyword>
<sequence>MDLATYLAHCDARYSPDQHMVGVAWSGPGYHSTIPNGTWVHPTRESLDYALALLRRGEEADVQRAAAIIDKVLSLQDTNPTSPTYGIWPWLLEEPLARMKPPDWNWADFCGIRLAQMLAHHAGRLPEALVGAMRASLAHAAWSIFRRNVQPSYTNIAIMGAGVALAAGEILPSPRLLDYGRRRLHNVVTHTAHHGGFNEYNSPTYTLVALVECERLLHMIQDQDARADLESLRRTAWQTIAEHFHPATGQWAGPHSRAYHDRLTAAQAAYLSSQTGVEIQPHPTMAGVEAEAAWLVTVDHLPCPPEWVPRFRALPQDPLVVRQRFIRREEEERSTWGTTWFTRDACLGTVNHDNLWVQRRPLIGYWRTPDDPAVILRLRFLRDGQDFASAYLQNAQQANTVLSVISLLNDKGDFHDHLDRPGDGIFEAEEFRVRYELSGVGAMVQPLDIDRFELHAGGFRAVIHTVPSNFGPYTLTWEIDQAEGRACVDGICYRGRRRRFNFAEFKNITIVAGLELLPVGKAPVKGAPKVSTIQPNWAQATWSVGRGLALAFPLQVHRYLPARPAPSNDDDE</sequence>
<evidence type="ECO:0008006" key="3">
    <source>
        <dbReference type="Google" id="ProtNLM"/>
    </source>
</evidence>
<evidence type="ECO:0000313" key="2">
    <source>
        <dbReference type="Proteomes" id="UP000317371"/>
    </source>
</evidence>
<dbReference type="InParanoid" id="A0A540VHG9"/>
<evidence type="ECO:0000313" key="1">
    <source>
        <dbReference type="EMBL" id="TQE95603.1"/>
    </source>
</evidence>
<dbReference type="RefSeq" id="WP_141610138.1">
    <property type="nucleotide sequence ID" value="NZ_VIGC02000012.1"/>
</dbReference>
<dbReference type="OrthoDB" id="9813410at2"/>
<protein>
    <recommendedName>
        <fullName evidence="3">Heparin-sulfate lyase N-terminal domain-containing protein</fullName>
    </recommendedName>
</protein>
<gene>
    <name evidence="1" type="ORF">FKZ61_10760</name>
</gene>
<organism evidence="1 2">
    <name type="scientific">Litorilinea aerophila</name>
    <dbReference type="NCBI Taxonomy" id="1204385"/>
    <lineage>
        <taxon>Bacteria</taxon>
        <taxon>Bacillati</taxon>
        <taxon>Chloroflexota</taxon>
        <taxon>Caldilineae</taxon>
        <taxon>Caldilineales</taxon>
        <taxon>Caldilineaceae</taxon>
        <taxon>Litorilinea</taxon>
    </lineage>
</organism>
<dbReference type="PANTHER" id="PTHR40616">
    <property type="entry name" value="LINALOOL DEHYDRATASE_ISOMERASE DOMAIN-CONTAINING PROTEIN"/>
    <property type="match status" value="1"/>
</dbReference>
<comment type="caution">
    <text evidence="1">The sequence shown here is derived from an EMBL/GenBank/DDBJ whole genome shotgun (WGS) entry which is preliminary data.</text>
</comment>
<proteinExistence type="predicted"/>
<dbReference type="Gene3D" id="1.50.10.100">
    <property type="entry name" value="Chondroitin AC/alginate lyase"/>
    <property type="match status" value="1"/>
</dbReference>
<reference evidence="1 2" key="1">
    <citation type="submission" date="2019-06" db="EMBL/GenBank/DDBJ databases">
        <title>Genome sequence of Litorilinea aerophila BAA-2444.</title>
        <authorList>
            <person name="Maclea K.S."/>
            <person name="Maurais E.G."/>
            <person name="Iannazzi L.C."/>
        </authorList>
    </citation>
    <scope>NUCLEOTIDE SEQUENCE [LARGE SCALE GENOMIC DNA]</scope>
    <source>
        <strain evidence="1 2">ATCC BAA-2444</strain>
    </source>
</reference>
<dbReference type="InterPro" id="IPR008929">
    <property type="entry name" value="Chondroitin_lyas"/>
</dbReference>
<dbReference type="EMBL" id="VIGC01000012">
    <property type="protein sequence ID" value="TQE95603.1"/>
    <property type="molecule type" value="Genomic_DNA"/>
</dbReference>